<name>A0AA37LNJ2_9PEZI</name>
<accession>A0AA37LNJ2</accession>
<comment type="caution">
    <text evidence="2">The sequence shown here is derived from an EMBL/GenBank/DDBJ whole genome shotgun (WGS) entry which is preliminary data.</text>
</comment>
<keyword evidence="1" id="KW-0732">Signal</keyword>
<dbReference type="Proteomes" id="UP001055172">
    <property type="component" value="Unassembled WGS sequence"/>
</dbReference>
<protein>
    <submittedName>
        <fullName evidence="2">Uncharacterized protein</fullName>
    </submittedName>
</protein>
<dbReference type="EMBL" id="BPPX01000003">
    <property type="protein sequence ID" value="GJC78866.1"/>
    <property type="molecule type" value="Genomic_DNA"/>
</dbReference>
<gene>
    <name evidence="2" type="ORF">ColLi_01704</name>
</gene>
<organism evidence="2 3">
    <name type="scientific">Colletotrichum liriopes</name>
    <dbReference type="NCBI Taxonomy" id="708192"/>
    <lineage>
        <taxon>Eukaryota</taxon>
        <taxon>Fungi</taxon>
        <taxon>Dikarya</taxon>
        <taxon>Ascomycota</taxon>
        <taxon>Pezizomycotina</taxon>
        <taxon>Sordariomycetes</taxon>
        <taxon>Hypocreomycetidae</taxon>
        <taxon>Glomerellales</taxon>
        <taxon>Glomerellaceae</taxon>
        <taxon>Colletotrichum</taxon>
        <taxon>Colletotrichum spaethianum species complex</taxon>
    </lineage>
</organism>
<evidence type="ECO:0000256" key="1">
    <source>
        <dbReference type="SAM" id="SignalP"/>
    </source>
</evidence>
<keyword evidence="3" id="KW-1185">Reference proteome</keyword>
<dbReference type="AlphaFoldDB" id="A0AA37LNJ2"/>
<sequence>MRSPITFISAAVLAAGTELRLALLTLVDVKVHGLDSGLEPPFPGAAVFVPEWEVPASPGGPTVTLTGTVQEVVAELEKLNPDFKTDFNITETAADDIPVPSDVTGSLEKRTDFKGSRYICNNYPNGRYNAYHEGVEYLRGVPGHPLDLVLAGASAALRIPPFGGAMT</sequence>
<evidence type="ECO:0000313" key="2">
    <source>
        <dbReference type="EMBL" id="GJC78866.1"/>
    </source>
</evidence>
<feature type="chain" id="PRO_5041364283" evidence="1">
    <location>
        <begin position="23"/>
        <end position="167"/>
    </location>
</feature>
<evidence type="ECO:0000313" key="3">
    <source>
        <dbReference type="Proteomes" id="UP001055172"/>
    </source>
</evidence>
<proteinExistence type="predicted"/>
<reference evidence="2 3" key="1">
    <citation type="submission" date="2021-07" db="EMBL/GenBank/DDBJ databases">
        <title>Genome data of Colletotrichum spaethianum.</title>
        <authorList>
            <person name="Utami Y.D."/>
            <person name="Hiruma K."/>
        </authorList>
    </citation>
    <scope>NUCLEOTIDE SEQUENCE [LARGE SCALE GENOMIC DNA]</scope>
    <source>
        <strain evidence="2 3">MAFF 242679</strain>
    </source>
</reference>
<feature type="signal peptide" evidence="1">
    <location>
        <begin position="1"/>
        <end position="22"/>
    </location>
</feature>